<evidence type="ECO:0000256" key="8">
    <source>
        <dbReference type="ARBA" id="ARBA00022824"/>
    </source>
</evidence>
<keyword evidence="15" id="KW-1133">Transmembrane helix</keyword>
<dbReference type="PROSITE" id="PS00086">
    <property type="entry name" value="CYTOCHROME_P450"/>
    <property type="match status" value="2"/>
</dbReference>
<dbReference type="GeneID" id="118264849"/>
<dbReference type="InterPro" id="IPR001128">
    <property type="entry name" value="Cyt_P450"/>
</dbReference>
<dbReference type="RefSeq" id="XP_050561085.1">
    <property type="nucleotide sequence ID" value="XM_050705128.1"/>
</dbReference>
<dbReference type="PRINTS" id="PR00463">
    <property type="entry name" value="EP450I"/>
</dbReference>
<evidence type="ECO:0000256" key="4">
    <source>
        <dbReference type="ARBA" id="ARBA00010617"/>
    </source>
</evidence>
<keyword evidence="10" id="KW-0560">Oxidoreductase</keyword>
<evidence type="ECO:0000256" key="5">
    <source>
        <dbReference type="ARBA" id="ARBA00012109"/>
    </source>
</evidence>
<evidence type="ECO:0000256" key="14">
    <source>
        <dbReference type="ARBA" id="ARBA00047827"/>
    </source>
</evidence>
<dbReference type="GO" id="GO:0005506">
    <property type="term" value="F:iron ion binding"/>
    <property type="evidence" value="ECO:0007669"/>
    <property type="project" value="InterPro"/>
</dbReference>
<dbReference type="InterPro" id="IPR050476">
    <property type="entry name" value="Insect_CytP450_Detox"/>
</dbReference>
<reference evidence="17" key="1">
    <citation type="submission" date="2025-08" db="UniProtKB">
        <authorList>
            <consortium name="RefSeq"/>
        </authorList>
    </citation>
    <scope>IDENTIFICATION</scope>
    <source>
        <tissue evidence="17">Whole larval tissue</tissue>
    </source>
</reference>
<dbReference type="PRINTS" id="PR00385">
    <property type="entry name" value="P450"/>
</dbReference>
<comment type="similarity">
    <text evidence="4">Belongs to the cytochrome P450 family.</text>
</comment>
<dbReference type="EC" id="1.14.14.1" evidence="5"/>
<dbReference type="PANTHER" id="PTHR24292:SF54">
    <property type="entry name" value="CYP9F3-RELATED"/>
    <property type="match status" value="1"/>
</dbReference>
<dbReference type="PANTHER" id="PTHR24292">
    <property type="entry name" value="CYTOCHROME P450"/>
    <property type="match status" value="1"/>
</dbReference>
<comment type="catalytic activity">
    <reaction evidence="14">
        <text>an organic molecule + reduced [NADPH--hemoprotein reductase] + O2 = an alcohol + oxidized [NADPH--hemoprotein reductase] + H2O + H(+)</text>
        <dbReference type="Rhea" id="RHEA:17149"/>
        <dbReference type="Rhea" id="RHEA-COMP:11964"/>
        <dbReference type="Rhea" id="RHEA-COMP:11965"/>
        <dbReference type="ChEBI" id="CHEBI:15377"/>
        <dbReference type="ChEBI" id="CHEBI:15378"/>
        <dbReference type="ChEBI" id="CHEBI:15379"/>
        <dbReference type="ChEBI" id="CHEBI:30879"/>
        <dbReference type="ChEBI" id="CHEBI:57618"/>
        <dbReference type="ChEBI" id="CHEBI:58210"/>
        <dbReference type="ChEBI" id="CHEBI:142491"/>
        <dbReference type="EC" id="1.14.14.1"/>
    </reaction>
</comment>
<dbReference type="SUPFAM" id="SSF48264">
    <property type="entry name" value="Cytochrome P450"/>
    <property type="match status" value="2"/>
</dbReference>
<gene>
    <name evidence="17" type="primary">LOC118264849</name>
</gene>
<evidence type="ECO:0000256" key="15">
    <source>
        <dbReference type="SAM" id="Phobius"/>
    </source>
</evidence>
<evidence type="ECO:0000256" key="3">
    <source>
        <dbReference type="ARBA" id="ARBA00004406"/>
    </source>
</evidence>
<evidence type="ECO:0000256" key="12">
    <source>
        <dbReference type="ARBA" id="ARBA00023033"/>
    </source>
</evidence>
<evidence type="ECO:0000256" key="7">
    <source>
        <dbReference type="ARBA" id="ARBA00022723"/>
    </source>
</evidence>
<dbReference type="GO" id="GO:0020037">
    <property type="term" value="F:heme binding"/>
    <property type="evidence" value="ECO:0007669"/>
    <property type="project" value="InterPro"/>
</dbReference>
<keyword evidence="13 15" id="KW-0472">Membrane</keyword>
<keyword evidence="15" id="KW-0812">Transmembrane</keyword>
<dbReference type="OrthoDB" id="2789670at2759"/>
<keyword evidence="6" id="KW-0349">Heme</keyword>
<evidence type="ECO:0000256" key="2">
    <source>
        <dbReference type="ARBA" id="ARBA00004174"/>
    </source>
</evidence>
<feature type="transmembrane region" description="Helical" evidence="15">
    <location>
        <begin position="6"/>
        <end position="23"/>
    </location>
</feature>
<dbReference type="FunFam" id="1.10.630.10:FF:000042">
    <property type="entry name" value="Cytochrome P450"/>
    <property type="match status" value="2"/>
</dbReference>
<dbReference type="Proteomes" id="UP000829999">
    <property type="component" value="Chromosome 26"/>
</dbReference>
<dbReference type="InterPro" id="IPR017972">
    <property type="entry name" value="Cyt_P450_CS"/>
</dbReference>
<keyword evidence="11" id="KW-0408">Iron</keyword>
<dbReference type="InterPro" id="IPR036396">
    <property type="entry name" value="Cyt_P450_sf"/>
</dbReference>
<evidence type="ECO:0000256" key="1">
    <source>
        <dbReference type="ARBA" id="ARBA00001971"/>
    </source>
</evidence>
<sequence length="1098" mass="127010">MIILLIWVAVLIGVVVLYLRQLYSTFSRHGIKHFKPIPLLGNMGTVLLRRQHLAYSLIDLYNAFPEEKFVGRFEFMNEAVLIRDLELVKKVCVKDFEHFVDHRSFGIDSFFARTLFLLRGQEWKDMRSTLSPAFTSSKIRLMVPFMVEVGDQMIDSLKKRIEDSKGGYIDIDCKDLTTRYANDVIASCAFGLKVDSQTEKDNQFYVMGKTVTNFNFFQVLKFFLIMNIPKIAKMLKWDIVSDTVKNFFKNLVLDTMKEREMHNIVRPDMIHLLIEAKKGKLSHDDVQSNDDATGFATVDESSVGLKKVNREWSDNDLVAQAFLFFVAGFESISSSVCFLLYELAINPDVQERLAQEIREYDAKNGGKFDFNSIQSMKYMDNVVSELLRRWPVAVATDRICEKDYNMGKPNAKAEKDFIVRKGAGIMISAFAFHHDPQYFPEPQKFDPDRFSDENKHKINPNAYMPFGVGPRNCIGSRFALCEMKVITYQILRHMVLSPCEKTCIPAKLATDNMNLRLQGGHWLRFRLRKYTFSSCLTGKVVARAYRKRKREIAQHVDCLLNCLSIQLHKMMILLIWLAVLIAVLAQYLRKAHSMFDENEIKYLKSTPLLSDLMVILRPKEHMGEDVARVYNSFPNERFVGKLQFMKKSIVIRDPELIKKITVKDYESFLNHPDTPESFFSKVLFFMKDEPWKDMRTTLSPAFTSSKIRQMVPFMAEVGDQMILSLKKKIEQSKDGYVDIECKDLTTRYANDVIATCAFGLKVDSHNDENNEFYKMGEILSAFNISRMLLFMLMSTVPYLNQVLEFEIIPKSAQRFIKNLVLDTMKDRELRKIIRPDMIHLLMEAKKGQLTHDDSKSSDEAAGFAAVEESTIGKKAPNNRVWSDDDLVAQAFLFFIAGFESVSSSMSFLLHELALNPDVQERLVQEIKEHDEKNGGKVDFTSIQSMKYLDMVVSEVLRLWPPFPIFTRACTRDYNMGKPNDSAKRDFIVRKGTELWIPTYAFHRDPQYYPSPDKFDPERFSDENKHKIKPFTYMPFGAGPRNCIGSRFALCEIKVMAYQLLRQVELSPCEKTCIRPKLAINSLNLKLEGGHWLRFRLRK</sequence>
<dbReference type="GO" id="GO:0005789">
    <property type="term" value="C:endoplasmic reticulum membrane"/>
    <property type="evidence" value="ECO:0007669"/>
    <property type="project" value="UniProtKB-SubCell"/>
</dbReference>
<name>A0A9R0E9B6_SPOFR</name>
<evidence type="ECO:0000313" key="17">
    <source>
        <dbReference type="RefSeq" id="XP_050561085.1"/>
    </source>
</evidence>
<organism evidence="16 17">
    <name type="scientific">Spodoptera frugiperda</name>
    <name type="common">Fall armyworm</name>
    <dbReference type="NCBI Taxonomy" id="7108"/>
    <lineage>
        <taxon>Eukaryota</taxon>
        <taxon>Metazoa</taxon>
        <taxon>Ecdysozoa</taxon>
        <taxon>Arthropoda</taxon>
        <taxon>Hexapoda</taxon>
        <taxon>Insecta</taxon>
        <taxon>Pterygota</taxon>
        <taxon>Neoptera</taxon>
        <taxon>Endopterygota</taxon>
        <taxon>Lepidoptera</taxon>
        <taxon>Glossata</taxon>
        <taxon>Ditrysia</taxon>
        <taxon>Noctuoidea</taxon>
        <taxon>Noctuidae</taxon>
        <taxon>Amphipyrinae</taxon>
        <taxon>Spodoptera</taxon>
    </lineage>
</organism>
<evidence type="ECO:0000313" key="16">
    <source>
        <dbReference type="Proteomes" id="UP000829999"/>
    </source>
</evidence>
<keyword evidence="8" id="KW-0256">Endoplasmic reticulum</keyword>
<dbReference type="Pfam" id="PF00067">
    <property type="entry name" value="p450"/>
    <property type="match status" value="2"/>
</dbReference>
<evidence type="ECO:0000256" key="13">
    <source>
        <dbReference type="ARBA" id="ARBA00023136"/>
    </source>
</evidence>
<dbReference type="AlphaFoldDB" id="A0A9R0E9B6"/>
<evidence type="ECO:0000256" key="10">
    <source>
        <dbReference type="ARBA" id="ARBA00023002"/>
    </source>
</evidence>
<dbReference type="GO" id="GO:0016712">
    <property type="term" value="F:oxidoreductase activity, acting on paired donors, with incorporation or reduction of molecular oxygen, reduced flavin or flavoprotein as one donor, and incorporation of one atom of oxygen"/>
    <property type="evidence" value="ECO:0007669"/>
    <property type="project" value="UniProtKB-EC"/>
</dbReference>
<comment type="cofactor">
    <cofactor evidence="1">
        <name>heme</name>
        <dbReference type="ChEBI" id="CHEBI:30413"/>
    </cofactor>
</comment>
<evidence type="ECO:0000256" key="6">
    <source>
        <dbReference type="ARBA" id="ARBA00022617"/>
    </source>
</evidence>
<dbReference type="InterPro" id="IPR002401">
    <property type="entry name" value="Cyt_P450_E_grp-I"/>
</dbReference>
<evidence type="ECO:0000256" key="11">
    <source>
        <dbReference type="ARBA" id="ARBA00023004"/>
    </source>
</evidence>
<proteinExistence type="inferred from homology"/>
<comment type="subcellular location">
    <subcellularLocation>
        <location evidence="3">Endoplasmic reticulum membrane</location>
        <topology evidence="3">Peripheral membrane protein</topology>
    </subcellularLocation>
    <subcellularLocation>
        <location evidence="2">Microsome membrane</location>
        <topology evidence="2">Peripheral membrane protein</topology>
    </subcellularLocation>
</comment>
<evidence type="ECO:0000256" key="9">
    <source>
        <dbReference type="ARBA" id="ARBA00022848"/>
    </source>
</evidence>
<keyword evidence="9" id="KW-0492">Microsome</keyword>
<protein>
    <recommendedName>
        <fullName evidence="5">unspecific monooxygenase</fullName>
        <ecNumber evidence="5">1.14.14.1</ecNumber>
    </recommendedName>
</protein>
<keyword evidence="16" id="KW-1185">Reference proteome</keyword>
<keyword evidence="12" id="KW-0503">Monooxygenase</keyword>
<keyword evidence="7" id="KW-0479">Metal-binding</keyword>
<dbReference type="CDD" id="cd11056">
    <property type="entry name" value="CYP6-like"/>
    <property type="match status" value="2"/>
</dbReference>
<dbReference type="Gene3D" id="1.10.630.10">
    <property type="entry name" value="Cytochrome P450"/>
    <property type="match status" value="2"/>
</dbReference>
<accession>A0A9R0E9B6</accession>